<evidence type="ECO:0000259" key="1">
    <source>
        <dbReference type="Pfam" id="PF00675"/>
    </source>
</evidence>
<dbReference type="AlphaFoldDB" id="A0A382G0B1"/>
<reference evidence="3" key="1">
    <citation type="submission" date="2018-05" db="EMBL/GenBank/DDBJ databases">
        <authorList>
            <person name="Lanie J.A."/>
            <person name="Ng W.-L."/>
            <person name="Kazmierczak K.M."/>
            <person name="Andrzejewski T.M."/>
            <person name="Davidsen T.M."/>
            <person name="Wayne K.J."/>
            <person name="Tettelin H."/>
            <person name="Glass J.I."/>
            <person name="Rusch D."/>
            <person name="Podicherti R."/>
            <person name="Tsui H.-C.T."/>
            <person name="Winkler M.E."/>
        </authorList>
    </citation>
    <scope>NUCLEOTIDE SEQUENCE</scope>
</reference>
<feature type="domain" description="Peptidase M16 N-terminal" evidence="1">
    <location>
        <begin position="43"/>
        <end position="179"/>
    </location>
</feature>
<sequence length="453" mass="48986">MSSLGRGDIPAPGAIRSFDFPPVRRERLENGLQVRSVGVPRIPIVTASLVLNAGEGVVGQRHAGLAVLTGDSLEGGTALRSGVDLAEALEMIGAGLSIATGWDATTMSLSCIADRLDEAMELLAEVVLQPIFPVDEVARIRGQRLAAIQQSKMDPASIATDVARTETYDDGAPYGRPLGGTHDSVASLSSDSAAGFVEARYRPGGSGLVVVGDVDVDRVKALADRNFGNWLGEVPRVHEINTKPRAKERRMVVVDRPGAVQSEIRMGHVGQPRSTSDYFPLLVFNVILGGAFTSRLNLNLREKHGFTYGIRSEFSFRRGPGPWMISTAVATEVTADAVREAIFEVENLLHEGPTNEEVEAARDYIAGVFPLRLETTAQIASRIAELLIYDLPDDYHSTYRDRVRNVTREQTMEAASRCIRPSEITVVIGGDAEKIQTPLEGLGWVPLTIEPPL</sequence>
<dbReference type="GO" id="GO:0046872">
    <property type="term" value="F:metal ion binding"/>
    <property type="evidence" value="ECO:0007669"/>
    <property type="project" value="InterPro"/>
</dbReference>
<dbReference type="Gene3D" id="3.30.830.10">
    <property type="entry name" value="Metalloenzyme, LuxS/M16 peptidase-like"/>
    <property type="match status" value="2"/>
</dbReference>
<dbReference type="PANTHER" id="PTHR11851">
    <property type="entry name" value="METALLOPROTEASE"/>
    <property type="match status" value="1"/>
</dbReference>
<name>A0A382G0B1_9ZZZZ</name>
<evidence type="ECO:0000313" key="3">
    <source>
        <dbReference type="EMBL" id="SVB68650.1"/>
    </source>
</evidence>
<accession>A0A382G0B1</accession>
<gene>
    <name evidence="3" type="ORF">METZ01_LOCUS221504</name>
</gene>
<dbReference type="Pfam" id="PF00675">
    <property type="entry name" value="Peptidase_M16"/>
    <property type="match status" value="1"/>
</dbReference>
<dbReference type="InterPro" id="IPR011249">
    <property type="entry name" value="Metalloenz_LuxS/M16"/>
</dbReference>
<dbReference type="InterPro" id="IPR011765">
    <property type="entry name" value="Pept_M16_N"/>
</dbReference>
<dbReference type="PANTHER" id="PTHR11851:SF224">
    <property type="entry name" value="PROCESSING PROTEASE"/>
    <property type="match status" value="1"/>
</dbReference>
<dbReference type="Pfam" id="PF05193">
    <property type="entry name" value="Peptidase_M16_C"/>
    <property type="match status" value="1"/>
</dbReference>
<dbReference type="InterPro" id="IPR007863">
    <property type="entry name" value="Peptidase_M16_C"/>
</dbReference>
<feature type="domain" description="Peptidase M16 C-terminal" evidence="2">
    <location>
        <begin position="188"/>
        <end position="363"/>
    </location>
</feature>
<dbReference type="InterPro" id="IPR050361">
    <property type="entry name" value="MPP/UQCRC_Complex"/>
</dbReference>
<evidence type="ECO:0008006" key="4">
    <source>
        <dbReference type="Google" id="ProtNLM"/>
    </source>
</evidence>
<protein>
    <recommendedName>
        <fullName evidence="4">Peptidase M16 C-terminal domain-containing protein</fullName>
    </recommendedName>
</protein>
<proteinExistence type="predicted"/>
<dbReference type="SUPFAM" id="SSF63411">
    <property type="entry name" value="LuxS/MPP-like metallohydrolase"/>
    <property type="match status" value="2"/>
</dbReference>
<organism evidence="3">
    <name type="scientific">marine metagenome</name>
    <dbReference type="NCBI Taxonomy" id="408172"/>
    <lineage>
        <taxon>unclassified sequences</taxon>
        <taxon>metagenomes</taxon>
        <taxon>ecological metagenomes</taxon>
    </lineage>
</organism>
<evidence type="ECO:0000259" key="2">
    <source>
        <dbReference type="Pfam" id="PF05193"/>
    </source>
</evidence>
<dbReference type="EMBL" id="UINC01052845">
    <property type="protein sequence ID" value="SVB68650.1"/>
    <property type="molecule type" value="Genomic_DNA"/>
</dbReference>